<dbReference type="Gene3D" id="3.80.10.10">
    <property type="entry name" value="Ribonuclease Inhibitor"/>
    <property type="match status" value="2"/>
</dbReference>
<accession>A0ABD1YMB0</accession>
<dbReference type="FunFam" id="3.80.10.10:FF:000405">
    <property type="entry name" value="Plant intracellular Ras-group-related LRR protein 4"/>
    <property type="match status" value="1"/>
</dbReference>
<feature type="domain" description="Disease resistance R13L4/SHOC-2-like LRR" evidence="6">
    <location>
        <begin position="325"/>
        <end position="437"/>
    </location>
</feature>
<dbReference type="PANTHER" id="PTHR48051:SF54">
    <property type="entry name" value="LEUCINE-RICH REPEAT-CONTAINING PROTEIN"/>
    <property type="match status" value="1"/>
</dbReference>
<name>A0ABD1YMB0_9MARC</name>
<keyword evidence="2" id="KW-0677">Repeat</keyword>
<feature type="region of interest" description="Disordered" evidence="5">
    <location>
        <begin position="128"/>
        <end position="156"/>
    </location>
</feature>
<dbReference type="Proteomes" id="UP001605036">
    <property type="component" value="Unassembled WGS sequence"/>
</dbReference>
<evidence type="ECO:0000256" key="4">
    <source>
        <dbReference type="ARBA" id="ARBA00037519"/>
    </source>
</evidence>
<dbReference type="InterPro" id="IPR055414">
    <property type="entry name" value="LRR_R13L4/SHOC2-like"/>
</dbReference>
<comment type="function">
    <text evidence="4">Leucine-rich repeat protein that likely mediates protein interactions, possibly in the context of signal transduction.</text>
</comment>
<comment type="similarity">
    <text evidence="3">Belongs to the SHOC2 family.</text>
</comment>
<dbReference type="EMBL" id="JBHFFA010000004">
    <property type="protein sequence ID" value="KAL2631630.1"/>
    <property type="molecule type" value="Genomic_DNA"/>
</dbReference>
<keyword evidence="8" id="KW-1185">Reference proteome</keyword>
<dbReference type="InterPro" id="IPR003591">
    <property type="entry name" value="Leu-rich_rpt_typical-subtyp"/>
</dbReference>
<dbReference type="InterPro" id="IPR001611">
    <property type="entry name" value="Leu-rich_rpt"/>
</dbReference>
<dbReference type="PANTHER" id="PTHR48051">
    <property type="match status" value="1"/>
</dbReference>
<evidence type="ECO:0000256" key="2">
    <source>
        <dbReference type="ARBA" id="ARBA00022737"/>
    </source>
</evidence>
<comment type="caution">
    <text evidence="7">The sequence shown here is derived from an EMBL/GenBank/DDBJ whole genome shotgun (WGS) entry which is preliminary data.</text>
</comment>
<dbReference type="AlphaFoldDB" id="A0ABD1YMB0"/>
<evidence type="ECO:0000259" key="6">
    <source>
        <dbReference type="Pfam" id="PF23598"/>
    </source>
</evidence>
<organism evidence="7 8">
    <name type="scientific">Riccia fluitans</name>
    <dbReference type="NCBI Taxonomy" id="41844"/>
    <lineage>
        <taxon>Eukaryota</taxon>
        <taxon>Viridiplantae</taxon>
        <taxon>Streptophyta</taxon>
        <taxon>Embryophyta</taxon>
        <taxon>Marchantiophyta</taxon>
        <taxon>Marchantiopsida</taxon>
        <taxon>Marchantiidae</taxon>
        <taxon>Marchantiales</taxon>
        <taxon>Ricciaceae</taxon>
        <taxon>Riccia</taxon>
    </lineage>
</organism>
<reference evidence="7 8" key="1">
    <citation type="submission" date="2024-09" db="EMBL/GenBank/DDBJ databases">
        <title>Chromosome-scale assembly of Riccia fluitans.</title>
        <authorList>
            <person name="Paukszto L."/>
            <person name="Sawicki J."/>
            <person name="Karawczyk K."/>
            <person name="Piernik-Szablinska J."/>
            <person name="Szczecinska M."/>
            <person name="Mazdziarz M."/>
        </authorList>
    </citation>
    <scope>NUCLEOTIDE SEQUENCE [LARGE SCALE GENOMIC DNA]</scope>
    <source>
        <strain evidence="7">Rf_01</strain>
        <tissue evidence="7">Aerial parts of the thallus</tissue>
    </source>
</reference>
<dbReference type="InterPro" id="IPR050216">
    <property type="entry name" value="LRR_domain-containing"/>
</dbReference>
<evidence type="ECO:0000313" key="7">
    <source>
        <dbReference type="EMBL" id="KAL2631630.1"/>
    </source>
</evidence>
<dbReference type="PROSITE" id="PS51450">
    <property type="entry name" value="LRR"/>
    <property type="match status" value="3"/>
</dbReference>
<dbReference type="Pfam" id="PF00560">
    <property type="entry name" value="LRR_1"/>
    <property type="match status" value="2"/>
</dbReference>
<keyword evidence="1" id="KW-0433">Leucine-rich repeat</keyword>
<dbReference type="SUPFAM" id="SSF52058">
    <property type="entry name" value="L domain-like"/>
    <property type="match status" value="1"/>
</dbReference>
<evidence type="ECO:0000256" key="5">
    <source>
        <dbReference type="SAM" id="MobiDB-lite"/>
    </source>
</evidence>
<dbReference type="PRINTS" id="PR00019">
    <property type="entry name" value="LEURICHRPT"/>
</dbReference>
<dbReference type="InterPro" id="IPR032675">
    <property type="entry name" value="LRR_dom_sf"/>
</dbReference>
<dbReference type="Pfam" id="PF23598">
    <property type="entry name" value="LRR_14"/>
    <property type="match status" value="1"/>
</dbReference>
<dbReference type="SMART" id="SM00364">
    <property type="entry name" value="LRR_BAC"/>
    <property type="match status" value="8"/>
</dbReference>
<proteinExistence type="inferred from homology"/>
<sequence length="554" mass="61290">MGGKGEVETVEDVIAQMRLLLKAVPPRPSPNQVEAAKQAIRDEEAALSSKLDELYSHPCPPAVPPRVFRALQEMHESVIRTQSEVKKKNPLFTLQLDEKHQIFQDLIRKAEAALPPSANNNITFHVPPTPTPVLVSDDPQQQLIQQQPLRRTASGPLSTAIKEDTAAGRPPFLVDSLQQQQPSPNKVNKNKYEPEAGGLMARTRDEGRKLFEEKTEVMPAVITSGNTKGKEDGVVVPVEEEDEDLLGAKWPPNLLTILEAAEKGEGKQPEALDFSNGGYTWIPESIGILVNLTSLDLSGNQLQALPESIGLLANLTNLDVEANLLKSLPESLGLLTNLQKLNIEKNSIEELPWTIGKCTSLVELRADFNQLKALPEALGQLKSLKVLSVHLNCLKTLPTTMSSLSSLTELYVHFNQLETLPENLCSVTTLQKLDASSNFADFRSLPQSIGKLQGLRDLDLSFNHLSVLPDSFSQLTNLRRLKLDGNPWRIPPLEVVAQGHQAVLDYMAKYKEREEEEKKAKESASWSLFGTFVKCFRTCTTPETDQNDFSKITA</sequence>
<protein>
    <recommendedName>
        <fullName evidence="6">Disease resistance R13L4/SHOC-2-like LRR domain-containing protein</fullName>
    </recommendedName>
</protein>
<evidence type="ECO:0000313" key="8">
    <source>
        <dbReference type="Proteomes" id="UP001605036"/>
    </source>
</evidence>
<feature type="compositionally biased region" description="Low complexity" evidence="5">
    <location>
        <begin position="139"/>
        <end position="149"/>
    </location>
</feature>
<evidence type="ECO:0000256" key="3">
    <source>
        <dbReference type="ARBA" id="ARBA00023786"/>
    </source>
</evidence>
<evidence type="ECO:0000256" key="1">
    <source>
        <dbReference type="ARBA" id="ARBA00022614"/>
    </source>
</evidence>
<gene>
    <name evidence="7" type="ORF">R1flu_016316</name>
</gene>
<dbReference type="SMART" id="SM00369">
    <property type="entry name" value="LRR_TYP"/>
    <property type="match status" value="7"/>
</dbReference>